<dbReference type="PANTHER" id="PTHR21660">
    <property type="entry name" value="THIOESTERASE SUPERFAMILY MEMBER-RELATED"/>
    <property type="match status" value="1"/>
</dbReference>
<dbReference type="EMBL" id="LZRT01000101">
    <property type="protein sequence ID" value="OUM85504.1"/>
    <property type="molecule type" value="Genomic_DNA"/>
</dbReference>
<dbReference type="PANTHER" id="PTHR21660:SF1">
    <property type="entry name" value="ACYL-COENZYME A THIOESTERASE 13"/>
    <property type="match status" value="1"/>
</dbReference>
<organism evidence="4 5">
    <name type="scientific">Bacillus thermozeamaize</name>
    <dbReference type="NCBI Taxonomy" id="230954"/>
    <lineage>
        <taxon>Bacteria</taxon>
        <taxon>Bacillati</taxon>
        <taxon>Bacillota</taxon>
        <taxon>Bacilli</taxon>
        <taxon>Bacillales</taxon>
        <taxon>Bacillaceae</taxon>
        <taxon>Bacillus</taxon>
    </lineage>
</organism>
<dbReference type="AlphaFoldDB" id="A0A1Y3PEB8"/>
<dbReference type="InterPro" id="IPR039298">
    <property type="entry name" value="ACOT13"/>
</dbReference>
<dbReference type="Pfam" id="PF03061">
    <property type="entry name" value="4HBT"/>
    <property type="match status" value="1"/>
</dbReference>
<sequence length="149" mass="16544">MSKAIERMQKIINGEISPPPIAKLIGFKFVHIEYGSSIFELDCDTEKHANPMGTVHGGILCDLADVAMGTAYSSTLNDDETCTTVELKINFLKPVWNEKLIARAKVMHKGRTTGFVQCDIFNESEKLVAYATSTFMTLRGEKAKGRELQ</sequence>
<feature type="domain" description="Thioesterase" evidence="3">
    <location>
        <begin position="52"/>
        <end position="128"/>
    </location>
</feature>
<dbReference type="InterPro" id="IPR029069">
    <property type="entry name" value="HotDog_dom_sf"/>
</dbReference>
<evidence type="ECO:0000313" key="4">
    <source>
        <dbReference type="EMBL" id="OUM85504.1"/>
    </source>
</evidence>
<proteinExistence type="inferred from homology"/>
<evidence type="ECO:0000259" key="3">
    <source>
        <dbReference type="Pfam" id="PF03061"/>
    </source>
</evidence>
<dbReference type="CDD" id="cd03443">
    <property type="entry name" value="PaaI_thioesterase"/>
    <property type="match status" value="1"/>
</dbReference>
<dbReference type="SUPFAM" id="SSF54637">
    <property type="entry name" value="Thioesterase/thiol ester dehydrase-isomerase"/>
    <property type="match status" value="1"/>
</dbReference>
<dbReference type="InterPro" id="IPR003736">
    <property type="entry name" value="PAAI_dom"/>
</dbReference>
<name>A0A1Y3PEB8_9BACI</name>
<evidence type="ECO:0000256" key="2">
    <source>
        <dbReference type="ARBA" id="ARBA00022801"/>
    </source>
</evidence>
<reference evidence="5" key="1">
    <citation type="submission" date="2016-06" db="EMBL/GenBank/DDBJ databases">
        <authorList>
            <person name="Nascimento L."/>
            <person name="Pereira R.V."/>
            <person name="Martins L.F."/>
            <person name="Quaggio R.B."/>
            <person name="Silva A.M."/>
            <person name="Setubal J.C."/>
        </authorList>
    </citation>
    <scope>NUCLEOTIDE SEQUENCE [LARGE SCALE GENOMIC DNA]</scope>
</reference>
<dbReference type="Proteomes" id="UP000196475">
    <property type="component" value="Unassembled WGS sequence"/>
</dbReference>
<dbReference type="Gene3D" id="3.10.129.10">
    <property type="entry name" value="Hotdog Thioesterase"/>
    <property type="match status" value="1"/>
</dbReference>
<protein>
    <submittedName>
        <fullName evidence="4">DUF4442 domain-containing protein</fullName>
    </submittedName>
</protein>
<dbReference type="NCBIfam" id="TIGR00369">
    <property type="entry name" value="unchar_dom_1"/>
    <property type="match status" value="1"/>
</dbReference>
<accession>A0A1Y3PEB8</accession>
<evidence type="ECO:0000256" key="1">
    <source>
        <dbReference type="ARBA" id="ARBA00008324"/>
    </source>
</evidence>
<dbReference type="InterPro" id="IPR006683">
    <property type="entry name" value="Thioestr_dom"/>
</dbReference>
<comment type="caution">
    <text evidence="4">The sequence shown here is derived from an EMBL/GenBank/DDBJ whole genome shotgun (WGS) entry which is preliminary data.</text>
</comment>
<evidence type="ECO:0000313" key="5">
    <source>
        <dbReference type="Proteomes" id="UP000196475"/>
    </source>
</evidence>
<comment type="similarity">
    <text evidence="1">Belongs to the thioesterase PaaI family.</text>
</comment>
<dbReference type="GO" id="GO:0047617">
    <property type="term" value="F:fatty acyl-CoA hydrolase activity"/>
    <property type="evidence" value="ECO:0007669"/>
    <property type="project" value="InterPro"/>
</dbReference>
<keyword evidence="2" id="KW-0378">Hydrolase</keyword>
<gene>
    <name evidence="4" type="ORF">BAA01_10555</name>
</gene>